<dbReference type="AlphaFoldDB" id="A0A0F9KXW6"/>
<proteinExistence type="predicted"/>
<dbReference type="EMBL" id="LAZR01007237">
    <property type="protein sequence ID" value="KKM86558.1"/>
    <property type="molecule type" value="Genomic_DNA"/>
</dbReference>
<feature type="non-terminal residue" evidence="1">
    <location>
        <position position="22"/>
    </location>
</feature>
<evidence type="ECO:0000313" key="1">
    <source>
        <dbReference type="EMBL" id="KKM86558.1"/>
    </source>
</evidence>
<sequence length="22" mass="2590">MFKKMNPGGIYVIEDLQTSYRV</sequence>
<gene>
    <name evidence="1" type="ORF">LCGC14_1277840</name>
</gene>
<name>A0A0F9KXW6_9ZZZZ</name>
<organism evidence="1">
    <name type="scientific">marine sediment metagenome</name>
    <dbReference type="NCBI Taxonomy" id="412755"/>
    <lineage>
        <taxon>unclassified sequences</taxon>
        <taxon>metagenomes</taxon>
        <taxon>ecological metagenomes</taxon>
    </lineage>
</organism>
<reference evidence="1" key="1">
    <citation type="journal article" date="2015" name="Nature">
        <title>Complex archaea that bridge the gap between prokaryotes and eukaryotes.</title>
        <authorList>
            <person name="Spang A."/>
            <person name="Saw J.H."/>
            <person name="Jorgensen S.L."/>
            <person name="Zaremba-Niedzwiedzka K."/>
            <person name="Martijn J."/>
            <person name="Lind A.E."/>
            <person name="van Eijk R."/>
            <person name="Schleper C."/>
            <person name="Guy L."/>
            <person name="Ettema T.J."/>
        </authorList>
    </citation>
    <scope>NUCLEOTIDE SEQUENCE</scope>
</reference>
<dbReference type="Gene3D" id="3.40.50.150">
    <property type="entry name" value="Vaccinia Virus protein VP39"/>
    <property type="match status" value="1"/>
</dbReference>
<accession>A0A0F9KXW6</accession>
<protein>
    <submittedName>
        <fullName evidence="1">Uncharacterized protein</fullName>
    </submittedName>
</protein>
<dbReference type="InterPro" id="IPR029063">
    <property type="entry name" value="SAM-dependent_MTases_sf"/>
</dbReference>
<comment type="caution">
    <text evidence="1">The sequence shown here is derived from an EMBL/GenBank/DDBJ whole genome shotgun (WGS) entry which is preliminary data.</text>
</comment>